<dbReference type="Proteomes" id="UP000885672">
    <property type="component" value="Unassembled WGS sequence"/>
</dbReference>
<dbReference type="PROSITE" id="PS50893">
    <property type="entry name" value="ABC_TRANSPORTER_2"/>
    <property type="match status" value="1"/>
</dbReference>
<feature type="domain" description="ABC transporter" evidence="4">
    <location>
        <begin position="2"/>
        <end position="232"/>
    </location>
</feature>
<dbReference type="EMBL" id="DSBX01000014">
    <property type="protein sequence ID" value="HDQ98757.1"/>
    <property type="molecule type" value="Genomic_DNA"/>
</dbReference>
<comment type="caution">
    <text evidence="5">The sequence shown here is derived from an EMBL/GenBank/DDBJ whole genome shotgun (WGS) entry which is preliminary data.</text>
</comment>
<dbReference type="SMART" id="SM00382">
    <property type="entry name" value="AAA"/>
    <property type="match status" value="1"/>
</dbReference>
<evidence type="ECO:0000256" key="1">
    <source>
        <dbReference type="ARBA" id="ARBA00022448"/>
    </source>
</evidence>
<dbReference type="Pfam" id="PF00005">
    <property type="entry name" value="ABC_tran"/>
    <property type="match status" value="1"/>
</dbReference>
<sequence>MISVERLSKFFAGRAVFEDVDLVVPDGETVVILGPSGIGKSVLLRVMAGLLPADAGRVTYDGVPLRHGAFADNQPILARLGYVFQGGALFDSLSVFDNIALPLRENGVRDEAAVRERVRAVLARTGMETCERMMPSELSGGMVRLVAIGRALTADPKWVFYDEPTTGLDPLMRVRILDLITDLRDVEGRTGVVVTHDLEAAERVANRIYMLRDRRLFELAGARKEHYEMECP</sequence>
<dbReference type="InterPro" id="IPR003439">
    <property type="entry name" value="ABC_transporter-like_ATP-bd"/>
</dbReference>
<evidence type="ECO:0000256" key="3">
    <source>
        <dbReference type="ARBA" id="ARBA00022840"/>
    </source>
</evidence>
<dbReference type="AlphaFoldDB" id="A0A7V0T408"/>
<dbReference type="InterPro" id="IPR027417">
    <property type="entry name" value="P-loop_NTPase"/>
</dbReference>
<proteinExistence type="predicted"/>
<dbReference type="InterPro" id="IPR003593">
    <property type="entry name" value="AAA+_ATPase"/>
</dbReference>
<dbReference type="PANTHER" id="PTHR43023:SF6">
    <property type="entry name" value="INTERMEMBRANE PHOSPHOLIPID TRANSPORT SYSTEM ATP-BINDING PROTEIN MLAF"/>
    <property type="match status" value="1"/>
</dbReference>
<dbReference type="GO" id="GO:0016887">
    <property type="term" value="F:ATP hydrolysis activity"/>
    <property type="evidence" value="ECO:0007669"/>
    <property type="project" value="InterPro"/>
</dbReference>
<evidence type="ECO:0000259" key="4">
    <source>
        <dbReference type="PROSITE" id="PS50893"/>
    </source>
</evidence>
<name>A0A7V0T408_UNCW3</name>
<keyword evidence="3 5" id="KW-0067">ATP-binding</keyword>
<keyword evidence="1" id="KW-0813">Transport</keyword>
<evidence type="ECO:0000256" key="2">
    <source>
        <dbReference type="ARBA" id="ARBA00022741"/>
    </source>
</evidence>
<dbReference type="PANTHER" id="PTHR43023">
    <property type="entry name" value="PROTEIN TRIGALACTOSYLDIACYLGLYCEROL 3, CHLOROPLASTIC"/>
    <property type="match status" value="1"/>
</dbReference>
<dbReference type="Gene3D" id="3.40.50.300">
    <property type="entry name" value="P-loop containing nucleotide triphosphate hydrolases"/>
    <property type="match status" value="1"/>
</dbReference>
<protein>
    <submittedName>
        <fullName evidence="5">ATP-binding cassette domain-containing protein</fullName>
    </submittedName>
</protein>
<accession>A0A7V0T408</accession>
<keyword evidence="2" id="KW-0547">Nucleotide-binding</keyword>
<dbReference type="GO" id="GO:0005524">
    <property type="term" value="F:ATP binding"/>
    <property type="evidence" value="ECO:0007669"/>
    <property type="project" value="UniProtKB-KW"/>
</dbReference>
<gene>
    <name evidence="5" type="ORF">ENN51_00515</name>
</gene>
<organism evidence="5">
    <name type="scientific">candidate division WOR-3 bacterium</name>
    <dbReference type="NCBI Taxonomy" id="2052148"/>
    <lineage>
        <taxon>Bacteria</taxon>
        <taxon>Bacteria division WOR-3</taxon>
    </lineage>
</organism>
<dbReference type="SUPFAM" id="SSF52540">
    <property type="entry name" value="P-loop containing nucleoside triphosphate hydrolases"/>
    <property type="match status" value="1"/>
</dbReference>
<evidence type="ECO:0000313" key="5">
    <source>
        <dbReference type="EMBL" id="HDQ98757.1"/>
    </source>
</evidence>
<reference evidence="5" key="1">
    <citation type="journal article" date="2020" name="mSystems">
        <title>Genome- and Community-Level Interaction Insights into Carbon Utilization and Element Cycling Functions of Hydrothermarchaeota in Hydrothermal Sediment.</title>
        <authorList>
            <person name="Zhou Z."/>
            <person name="Liu Y."/>
            <person name="Xu W."/>
            <person name="Pan J."/>
            <person name="Luo Z.H."/>
            <person name="Li M."/>
        </authorList>
    </citation>
    <scope>NUCLEOTIDE SEQUENCE [LARGE SCALE GENOMIC DNA]</scope>
    <source>
        <strain evidence="5">SpSt-1182</strain>
    </source>
</reference>